<dbReference type="Pfam" id="PF13640">
    <property type="entry name" value="2OG-FeII_Oxy_3"/>
    <property type="match status" value="1"/>
</dbReference>
<gene>
    <name evidence="7" type="ORF">QBC47DRAFT_447322</name>
</gene>
<dbReference type="PANTHER" id="PTHR10869">
    <property type="entry name" value="PROLYL 4-HYDROXYLASE ALPHA SUBUNIT"/>
    <property type="match status" value="1"/>
</dbReference>
<sequence length="277" mass="29784">MAGPSLITLSLAIALGAYLGPFIQPLIREHLPFFFPATSPQNETCPPHRYTTQIISLDPPLIYIHPFVSPAEAEALIALGSPLLEPSPVTGYGSGAATSQARTSWSAPLPSADRTVSCVLARASSFLGTVLSPGRDDMGMAQMVRYTPGQKFDLHTDWFARPRVDEGDAEVGRRRMYNRVATLFVVLGANHTGGGETWFPQVRTVTDQARRGGESVWREHEDGGLAFPAVPGGGLFWMNLLANGTGDARTVHAGLPVEGGVKYALNIWPRAFFGPDA</sequence>
<evidence type="ECO:0000313" key="8">
    <source>
        <dbReference type="Proteomes" id="UP001239445"/>
    </source>
</evidence>
<evidence type="ECO:0000256" key="1">
    <source>
        <dbReference type="ARBA" id="ARBA00001961"/>
    </source>
</evidence>
<evidence type="ECO:0000256" key="2">
    <source>
        <dbReference type="ARBA" id="ARBA00022723"/>
    </source>
</evidence>
<keyword evidence="8" id="KW-1185">Reference proteome</keyword>
<reference evidence="7" key="1">
    <citation type="submission" date="2023-06" db="EMBL/GenBank/DDBJ databases">
        <title>Genome-scale phylogeny and comparative genomics of the fungal order Sordariales.</title>
        <authorList>
            <consortium name="Lawrence Berkeley National Laboratory"/>
            <person name="Hensen N."/>
            <person name="Bonometti L."/>
            <person name="Westerberg I."/>
            <person name="Brannstrom I.O."/>
            <person name="Guillou S."/>
            <person name="Cros-Aarteil S."/>
            <person name="Calhoun S."/>
            <person name="Haridas S."/>
            <person name="Kuo A."/>
            <person name="Mondo S."/>
            <person name="Pangilinan J."/>
            <person name="Riley R."/>
            <person name="Labutti K."/>
            <person name="Andreopoulos B."/>
            <person name="Lipzen A."/>
            <person name="Chen C."/>
            <person name="Yanf M."/>
            <person name="Daum C."/>
            <person name="Ng V."/>
            <person name="Clum A."/>
            <person name="Steindorff A."/>
            <person name="Ohm R."/>
            <person name="Martin F."/>
            <person name="Silar P."/>
            <person name="Natvig D."/>
            <person name="Lalanne C."/>
            <person name="Gautier V."/>
            <person name="Ament-Velasquez S.L."/>
            <person name="Kruys A."/>
            <person name="Hutchinson M.I."/>
            <person name="Powell A.J."/>
            <person name="Barry K."/>
            <person name="Miller A.N."/>
            <person name="Grigoriev I.V."/>
            <person name="Debuchy R."/>
            <person name="Gladieux P."/>
            <person name="Thoren M.H."/>
            <person name="Johannesson H."/>
        </authorList>
    </citation>
    <scope>NUCLEOTIDE SEQUENCE</scope>
    <source>
        <strain evidence="7">PSN4</strain>
    </source>
</reference>
<dbReference type="InterPro" id="IPR044862">
    <property type="entry name" value="Pro_4_hyd_alph_FE2OG_OXY"/>
</dbReference>
<dbReference type="Gene3D" id="2.60.120.620">
    <property type="entry name" value="q2cbj1_9rhob like domain"/>
    <property type="match status" value="1"/>
</dbReference>
<evidence type="ECO:0000256" key="3">
    <source>
        <dbReference type="ARBA" id="ARBA00022964"/>
    </source>
</evidence>
<evidence type="ECO:0000313" key="7">
    <source>
        <dbReference type="EMBL" id="KAK1754381.1"/>
    </source>
</evidence>
<comment type="cofactor">
    <cofactor evidence="1">
        <name>L-ascorbate</name>
        <dbReference type="ChEBI" id="CHEBI:38290"/>
    </cofactor>
</comment>
<dbReference type="EMBL" id="MU839835">
    <property type="protein sequence ID" value="KAK1754381.1"/>
    <property type="molecule type" value="Genomic_DNA"/>
</dbReference>
<keyword evidence="4" id="KW-0560">Oxidoreductase</keyword>
<keyword evidence="5" id="KW-0408">Iron</keyword>
<organism evidence="7 8">
    <name type="scientific">Echria macrotheca</name>
    <dbReference type="NCBI Taxonomy" id="438768"/>
    <lineage>
        <taxon>Eukaryota</taxon>
        <taxon>Fungi</taxon>
        <taxon>Dikarya</taxon>
        <taxon>Ascomycota</taxon>
        <taxon>Pezizomycotina</taxon>
        <taxon>Sordariomycetes</taxon>
        <taxon>Sordariomycetidae</taxon>
        <taxon>Sordariales</taxon>
        <taxon>Schizotheciaceae</taxon>
        <taxon>Echria</taxon>
    </lineage>
</organism>
<protein>
    <recommendedName>
        <fullName evidence="6">Prolyl 4-hydroxylase alpha subunit domain-containing protein</fullName>
    </recommendedName>
</protein>
<name>A0AAJ0B9X3_9PEZI</name>
<proteinExistence type="predicted"/>
<dbReference type="InterPro" id="IPR006620">
    <property type="entry name" value="Pro_4_hyd_alph"/>
</dbReference>
<dbReference type="GO" id="GO:0031418">
    <property type="term" value="F:L-ascorbic acid binding"/>
    <property type="evidence" value="ECO:0007669"/>
    <property type="project" value="InterPro"/>
</dbReference>
<dbReference type="PANTHER" id="PTHR10869:SF242">
    <property type="entry name" value="PROLYL 4-HYDROXYLASE ALPHA SUBUNIT DOMAIN-CONTAINING PROTEIN"/>
    <property type="match status" value="1"/>
</dbReference>
<comment type="caution">
    <text evidence="7">The sequence shown here is derived from an EMBL/GenBank/DDBJ whole genome shotgun (WGS) entry which is preliminary data.</text>
</comment>
<evidence type="ECO:0000256" key="5">
    <source>
        <dbReference type="ARBA" id="ARBA00023004"/>
    </source>
</evidence>
<evidence type="ECO:0000259" key="6">
    <source>
        <dbReference type="SMART" id="SM00702"/>
    </source>
</evidence>
<dbReference type="SMART" id="SM00702">
    <property type="entry name" value="P4Hc"/>
    <property type="match status" value="1"/>
</dbReference>
<feature type="domain" description="Prolyl 4-hydroxylase alpha subunit" evidence="6">
    <location>
        <begin position="59"/>
        <end position="270"/>
    </location>
</feature>
<keyword evidence="3" id="KW-0223">Dioxygenase</keyword>
<evidence type="ECO:0000256" key="4">
    <source>
        <dbReference type="ARBA" id="ARBA00023002"/>
    </source>
</evidence>
<dbReference type="GO" id="GO:0004656">
    <property type="term" value="F:procollagen-proline 4-dioxygenase activity"/>
    <property type="evidence" value="ECO:0007669"/>
    <property type="project" value="TreeGrafter"/>
</dbReference>
<dbReference type="AlphaFoldDB" id="A0AAJ0B9X3"/>
<dbReference type="GO" id="GO:0005506">
    <property type="term" value="F:iron ion binding"/>
    <property type="evidence" value="ECO:0007669"/>
    <property type="project" value="InterPro"/>
</dbReference>
<dbReference type="Proteomes" id="UP001239445">
    <property type="component" value="Unassembled WGS sequence"/>
</dbReference>
<keyword evidence="2" id="KW-0479">Metal-binding</keyword>
<dbReference type="InterPro" id="IPR045054">
    <property type="entry name" value="P4HA-like"/>
</dbReference>
<accession>A0AAJ0B9X3</accession>
<dbReference type="GO" id="GO:0005783">
    <property type="term" value="C:endoplasmic reticulum"/>
    <property type="evidence" value="ECO:0007669"/>
    <property type="project" value="TreeGrafter"/>
</dbReference>